<feature type="transmembrane region" description="Helical" evidence="14">
    <location>
        <begin position="249"/>
        <end position="266"/>
    </location>
</feature>
<keyword evidence="14" id="KW-0961">Cell wall biogenesis/degradation</keyword>
<proteinExistence type="inferred from homology"/>
<comment type="subcellular location">
    <subcellularLocation>
        <location evidence="1 14">Cell membrane</location>
        <topology evidence="1 14">Multi-pass membrane protein</topology>
    </subcellularLocation>
</comment>
<keyword evidence="6 14" id="KW-0812">Transmembrane</keyword>
<evidence type="ECO:0000256" key="12">
    <source>
        <dbReference type="ARBA" id="ARBA00032932"/>
    </source>
</evidence>
<keyword evidence="14" id="KW-0133">Cell shape</keyword>
<dbReference type="GO" id="GO:0046677">
    <property type="term" value="P:response to antibiotic"/>
    <property type="evidence" value="ECO:0007669"/>
    <property type="project" value="UniProtKB-UniRule"/>
</dbReference>
<keyword evidence="7 14" id="KW-0378">Hydrolase</keyword>
<keyword evidence="14" id="KW-0573">Peptidoglycan synthesis</keyword>
<keyword evidence="5 14" id="KW-1003">Cell membrane</keyword>
<feature type="transmembrane region" description="Helical" evidence="14">
    <location>
        <begin position="82"/>
        <end position="103"/>
    </location>
</feature>
<name>A0A9X3Z867_9PROT</name>
<feature type="transmembrane region" description="Helical" evidence="14">
    <location>
        <begin position="186"/>
        <end position="204"/>
    </location>
</feature>
<comment type="similarity">
    <text evidence="2 14">Belongs to the UppP family.</text>
</comment>
<evidence type="ECO:0000256" key="9">
    <source>
        <dbReference type="ARBA" id="ARBA00023136"/>
    </source>
</evidence>
<evidence type="ECO:0000256" key="1">
    <source>
        <dbReference type="ARBA" id="ARBA00004651"/>
    </source>
</evidence>
<dbReference type="EC" id="3.6.1.27" evidence="3 14"/>
<keyword evidence="10 14" id="KW-0046">Antibiotic resistance</keyword>
<comment type="miscellaneous">
    <text evidence="14">Bacitracin is thought to be involved in the inhibition of peptidoglycan synthesis by sequestering undecaprenyl diphosphate, thereby reducing the pool of lipid carrier available.</text>
</comment>
<evidence type="ECO:0000256" key="2">
    <source>
        <dbReference type="ARBA" id="ARBA00010621"/>
    </source>
</evidence>
<protein>
    <recommendedName>
        <fullName evidence="4 14">Undecaprenyl-diphosphatase</fullName>
        <ecNumber evidence="3 14">3.6.1.27</ecNumber>
    </recommendedName>
    <alternativeName>
        <fullName evidence="12 14">Bacitracin resistance protein</fullName>
    </alternativeName>
    <alternativeName>
        <fullName evidence="11 14">Undecaprenyl pyrophosphate phosphatase</fullName>
    </alternativeName>
</protein>
<dbReference type="InterPro" id="IPR003824">
    <property type="entry name" value="UppP"/>
</dbReference>
<evidence type="ECO:0000256" key="14">
    <source>
        <dbReference type="HAMAP-Rule" id="MF_01006"/>
    </source>
</evidence>
<evidence type="ECO:0000256" key="11">
    <source>
        <dbReference type="ARBA" id="ARBA00032707"/>
    </source>
</evidence>
<dbReference type="PANTHER" id="PTHR30622">
    <property type="entry name" value="UNDECAPRENYL-DIPHOSPHATASE"/>
    <property type="match status" value="1"/>
</dbReference>
<dbReference type="AlphaFoldDB" id="A0A9X3Z867"/>
<dbReference type="GO" id="GO:0071555">
    <property type="term" value="P:cell wall organization"/>
    <property type="evidence" value="ECO:0007669"/>
    <property type="project" value="UniProtKB-KW"/>
</dbReference>
<feature type="transmembrane region" description="Helical" evidence="14">
    <location>
        <begin position="216"/>
        <end position="237"/>
    </location>
</feature>
<evidence type="ECO:0000256" key="7">
    <source>
        <dbReference type="ARBA" id="ARBA00022801"/>
    </source>
</evidence>
<evidence type="ECO:0000313" key="16">
    <source>
        <dbReference type="Proteomes" id="UP001141619"/>
    </source>
</evidence>
<evidence type="ECO:0000313" key="15">
    <source>
        <dbReference type="EMBL" id="MDA5194719.1"/>
    </source>
</evidence>
<dbReference type="GO" id="GO:0008360">
    <property type="term" value="P:regulation of cell shape"/>
    <property type="evidence" value="ECO:0007669"/>
    <property type="project" value="UniProtKB-KW"/>
</dbReference>
<keyword evidence="8 14" id="KW-1133">Transmembrane helix</keyword>
<evidence type="ECO:0000256" key="10">
    <source>
        <dbReference type="ARBA" id="ARBA00023251"/>
    </source>
</evidence>
<dbReference type="GO" id="GO:0005886">
    <property type="term" value="C:plasma membrane"/>
    <property type="evidence" value="ECO:0007669"/>
    <property type="project" value="UniProtKB-SubCell"/>
</dbReference>
<evidence type="ECO:0000256" key="5">
    <source>
        <dbReference type="ARBA" id="ARBA00022475"/>
    </source>
</evidence>
<gene>
    <name evidence="14" type="primary">uppP</name>
    <name evidence="15" type="ORF">NYP16_12225</name>
</gene>
<feature type="transmembrane region" description="Helical" evidence="14">
    <location>
        <begin position="48"/>
        <end position="70"/>
    </location>
</feature>
<keyword evidence="16" id="KW-1185">Reference proteome</keyword>
<dbReference type="NCBIfam" id="NF001389">
    <property type="entry name" value="PRK00281.1-2"/>
    <property type="match status" value="1"/>
</dbReference>
<dbReference type="NCBIfam" id="NF001390">
    <property type="entry name" value="PRK00281.1-4"/>
    <property type="match status" value="1"/>
</dbReference>
<dbReference type="PANTHER" id="PTHR30622:SF3">
    <property type="entry name" value="UNDECAPRENYL-DIPHOSPHATASE"/>
    <property type="match status" value="1"/>
</dbReference>
<comment type="function">
    <text evidence="14">Catalyzes the dephosphorylation of undecaprenyl diphosphate (UPP). Confers resistance to bacitracin.</text>
</comment>
<dbReference type="GO" id="GO:0009252">
    <property type="term" value="P:peptidoglycan biosynthetic process"/>
    <property type="evidence" value="ECO:0007669"/>
    <property type="project" value="UniProtKB-KW"/>
</dbReference>
<evidence type="ECO:0000256" key="13">
    <source>
        <dbReference type="ARBA" id="ARBA00047594"/>
    </source>
</evidence>
<comment type="caution">
    <text evidence="15">The sequence shown here is derived from an EMBL/GenBank/DDBJ whole genome shotgun (WGS) entry which is preliminary data.</text>
</comment>
<evidence type="ECO:0000256" key="6">
    <source>
        <dbReference type="ARBA" id="ARBA00022692"/>
    </source>
</evidence>
<organism evidence="15 16">
    <name type="scientific">Govanella unica</name>
    <dbReference type="NCBI Taxonomy" id="2975056"/>
    <lineage>
        <taxon>Bacteria</taxon>
        <taxon>Pseudomonadati</taxon>
        <taxon>Pseudomonadota</taxon>
        <taxon>Alphaproteobacteria</taxon>
        <taxon>Emcibacterales</taxon>
        <taxon>Govanellaceae</taxon>
        <taxon>Govanella</taxon>
    </lineage>
</organism>
<evidence type="ECO:0000256" key="4">
    <source>
        <dbReference type="ARBA" id="ARBA00021581"/>
    </source>
</evidence>
<dbReference type="Pfam" id="PF02673">
    <property type="entry name" value="BacA"/>
    <property type="match status" value="1"/>
</dbReference>
<evidence type="ECO:0000256" key="8">
    <source>
        <dbReference type="ARBA" id="ARBA00022989"/>
    </source>
</evidence>
<dbReference type="Proteomes" id="UP001141619">
    <property type="component" value="Unassembled WGS sequence"/>
</dbReference>
<dbReference type="HAMAP" id="MF_01006">
    <property type="entry name" value="Undec_diphosphatase"/>
    <property type="match status" value="1"/>
</dbReference>
<reference evidence="15" key="1">
    <citation type="submission" date="2022-08" db="EMBL/GenBank/DDBJ databases">
        <authorList>
            <person name="Vandamme P."/>
            <person name="Hettiarachchi A."/>
            <person name="Peeters C."/>
            <person name="Cnockaert M."/>
            <person name="Carlier A."/>
        </authorList>
    </citation>
    <scope>NUCLEOTIDE SEQUENCE</scope>
    <source>
        <strain evidence="15">LMG 31809</strain>
    </source>
</reference>
<reference evidence="15" key="2">
    <citation type="journal article" date="2023" name="Syst. Appl. Microbiol.">
        <title>Govania unica gen. nov., sp. nov., a rare biosphere bacterium that represents a novel family in the class Alphaproteobacteria.</title>
        <authorList>
            <person name="Vandamme P."/>
            <person name="Peeters C."/>
            <person name="Hettiarachchi A."/>
            <person name="Cnockaert M."/>
            <person name="Carlier A."/>
        </authorList>
    </citation>
    <scope>NUCLEOTIDE SEQUENCE</scope>
    <source>
        <strain evidence="15">LMG 31809</strain>
    </source>
</reference>
<keyword evidence="9 14" id="KW-0472">Membrane</keyword>
<dbReference type="NCBIfam" id="TIGR00753">
    <property type="entry name" value="undec_PP_bacA"/>
    <property type="match status" value="1"/>
</dbReference>
<evidence type="ECO:0000256" key="3">
    <source>
        <dbReference type="ARBA" id="ARBA00012374"/>
    </source>
</evidence>
<comment type="catalytic activity">
    <reaction evidence="13 14">
        <text>di-trans,octa-cis-undecaprenyl diphosphate + H2O = di-trans,octa-cis-undecaprenyl phosphate + phosphate + H(+)</text>
        <dbReference type="Rhea" id="RHEA:28094"/>
        <dbReference type="ChEBI" id="CHEBI:15377"/>
        <dbReference type="ChEBI" id="CHEBI:15378"/>
        <dbReference type="ChEBI" id="CHEBI:43474"/>
        <dbReference type="ChEBI" id="CHEBI:58405"/>
        <dbReference type="ChEBI" id="CHEBI:60392"/>
        <dbReference type="EC" id="3.6.1.27"/>
    </reaction>
</comment>
<accession>A0A9X3Z867</accession>
<sequence length="267" mass="28750">MSGVYFDAVLLGIIEAATEFLPVSSTGHLLLAGHFLNFEGPQGRVFEVAIQLGAILAICVLYFQRLWHVLVTLPSDPVSRHFVTTILLAFLPAAVIGAAFHGVIKAYLFSPWVVCWALILGGFAILAIERFRPEPSIRSIDEVRPKTAVAIGFLQCLAMIPGVSRSGATILGALCLGVERKQAAEFSFFLAIPTMFGAVAFDLYKNRGSLTFDDGALIGVGFVTTFVVALVVVRWLVGFISRHGFGLFAWYRIILGGLGLAALATFG</sequence>
<dbReference type="RefSeq" id="WP_274944424.1">
    <property type="nucleotide sequence ID" value="NZ_JANWOI010000004.1"/>
</dbReference>
<dbReference type="EMBL" id="JANWOI010000004">
    <property type="protein sequence ID" value="MDA5194719.1"/>
    <property type="molecule type" value="Genomic_DNA"/>
</dbReference>
<feature type="transmembrane region" description="Helical" evidence="14">
    <location>
        <begin position="109"/>
        <end position="128"/>
    </location>
</feature>
<feature type="transmembrane region" description="Helical" evidence="14">
    <location>
        <begin position="149"/>
        <end position="174"/>
    </location>
</feature>
<dbReference type="GO" id="GO:0050380">
    <property type="term" value="F:undecaprenyl-diphosphatase activity"/>
    <property type="evidence" value="ECO:0007669"/>
    <property type="project" value="UniProtKB-UniRule"/>
</dbReference>